<dbReference type="Gene3D" id="2.30.110.10">
    <property type="entry name" value="Electron Transport, Fmn-binding Protein, Chain A"/>
    <property type="match status" value="1"/>
</dbReference>
<feature type="region of interest" description="Disordered" evidence="1">
    <location>
        <begin position="1"/>
        <end position="35"/>
    </location>
</feature>
<dbReference type="PANTHER" id="PTHR34071:SF2">
    <property type="entry name" value="FLAVIN-NUCLEOTIDE-BINDING PROTEIN"/>
    <property type="match status" value="1"/>
</dbReference>
<evidence type="ECO:0000256" key="1">
    <source>
        <dbReference type="SAM" id="MobiDB-lite"/>
    </source>
</evidence>
<evidence type="ECO:0000313" key="3">
    <source>
        <dbReference type="EMBL" id="QBI04048.1"/>
    </source>
</evidence>
<reference evidence="2" key="3">
    <citation type="submission" date="2022-12" db="EMBL/GenBank/DDBJ databases">
        <authorList>
            <person name="Sun Q."/>
            <person name="Kim S."/>
        </authorList>
    </citation>
    <scope>NUCLEOTIDE SEQUENCE</scope>
    <source>
        <strain evidence="2">KCTC 12343</strain>
    </source>
</reference>
<dbReference type="Proteomes" id="UP000628442">
    <property type="component" value="Unassembled WGS sequence"/>
</dbReference>
<dbReference type="RefSeq" id="WP_131148117.1">
    <property type="nucleotide sequence ID" value="NZ_BMWV01000001.1"/>
</dbReference>
<dbReference type="OrthoDB" id="116031at2"/>
<dbReference type="AlphaFoldDB" id="A0A411X5A2"/>
<evidence type="ECO:0000313" key="4">
    <source>
        <dbReference type="Proteomes" id="UP000292307"/>
    </source>
</evidence>
<dbReference type="InterPro" id="IPR012349">
    <property type="entry name" value="Split_barrel_FMN-bd"/>
</dbReference>
<sequence>MNTSPSAAESAAEPAAQPTAPSAPSARTQVKRSANRASHDPAVLHAIIDAAWICHVAFRDDHGVHCIPTACWRIGEHLYIHGSNGSRMVKRLLDDECCVTITHVDGLVMARSAFNHSMNYRSAVIYGRFEKVEESGEVDKRDALEAFMEHLAPGRQAEIRPGNDNEYAATTVLRIALAEAACKVRSGPPEDDPEDMDVRAWAGVLPLREVRGAPVPDAACTIAAPYYVRHWQE</sequence>
<dbReference type="Proteomes" id="UP000292307">
    <property type="component" value="Chromosome"/>
</dbReference>
<reference evidence="3 4" key="2">
    <citation type="submission" date="2019-02" db="EMBL/GenBank/DDBJ databases">
        <title>Draft Genome Sequences of Six Type Strains of the Genus Massilia.</title>
        <authorList>
            <person name="Miess H."/>
            <person name="Frediansyhah A."/>
            <person name="Gross H."/>
        </authorList>
    </citation>
    <scope>NUCLEOTIDE SEQUENCE [LARGE SCALE GENOMIC DNA]</scope>
    <source>
        <strain evidence="3 4">DSM 17472</strain>
    </source>
</reference>
<gene>
    <name evidence="3" type="ORF">EYF70_26940</name>
    <name evidence="2" type="ORF">GCM10007387_02200</name>
</gene>
<accession>A0A411X5A2</accession>
<dbReference type="InterPro" id="IPR024747">
    <property type="entry name" value="Pyridox_Oxase-rel"/>
</dbReference>
<proteinExistence type="predicted"/>
<organism evidence="2 5">
    <name type="scientific">Pseudoduganella albidiflava</name>
    <dbReference type="NCBI Taxonomy" id="321983"/>
    <lineage>
        <taxon>Bacteria</taxon>
        <taxon>Pseudomonadati</taxon>
        <taxon>Pseudomonadota</taxon>
        <taxon>Betaproteobacteria</taxon>
        <taxon>Burkholderiales</taxon>
        <taxon>Oxalobacteraceae</taxon>
        <taxon>Telluria group</taxon>
        <taxon>Pseudoduganella</taxon>
    </lineage>
</organism>
<evidence type="ECO:0000313" key="5">
    <source>
        <dbReference type="Proteomes" id="UP000628442"/>
    </source>
</evidence>
<dbReference type="Pfam" id="PF12900">
    <property type="entry name" value="Pyridox_ox_2"/>
    <property type="match status" value="1"/>
</dbReference>
<dbReference type="EMBL" id="CP036401">
    <property type="protein sequence ID" value="QBI04048.1"/>
    <property type="molecule type" value="Genomic_DNA"/>
</dbReference>
<protein>
    <submittedName>
        <fullName evidence="3">Pyridoxamine 5'-phosphate oxidase family protein</fullName>
    </submittedName>
</protein>
<feature type="compositionally biased region" description="Low complexity" evidence="1">
    <location>
        <begin position="1"/>
        <end position="26"/>
    </location>
</feature>
<reference evidence="2" key="1">
    <citation type="journal article" date="2014" name="Int. J. Syst. Evol. Microbiol.">
        <title>Complete genome sequence of Corynebacterium casei LMG S-19264T (=DSM 44701T), isolated from a smear-ripened cheese.</title>
        <authorList>
            <consortium name="US DOE Joint Genome Institute (JGI-PGF)"/>
            <person name="Walter F."/>
            <person name="Albersmeier A."/>
            <person name="Kalinowski J."/>
            <person name="Ruckert C."/>
        </authorList>
    </citation>
    <scope>NUCLEOTIDE SEQUENCE</scope>
    <source>
        <strain evidence="2">KCTC 12343</strain>
    </source>
</reference>
<keyword evidence="4" id="KW-1185">Reference proteome</keyword>
<evidence type="ECO:0000313" key="2">
    <source>
        <dbReference type="EMBL" id="GGY24239.1"/>
    </source>
</evidence>
<name>A0A411X5A2_9BURK</name>
<dbReference type="PANTHER" id="PTHR34071">
    <property type="entry name" value="5-NITROIMIDAZOLE ANTIBIOTICS RESISTANCE PROTEIN, NIMA-FAMILY-RELATED PROTEIN-RELATED"/>
    <property type="match status" value="1"/>
</dbReference>
<dbReference type="EMBL" id="BMWV01000001">
    <property type="protein sequence ID" value="GGY24239.1"/>
    <property type="molecule type" value="Genomic_DNA"/>
</dbReference>
<dbReference type="SUPFAM" id="SSF50475">
    <property type="entry name" value="FMN-binding split barrel"/>
    <property type="match status" value="1"/>
</dbReference>